<dbReference type="SUPFAM" id="SSF53335">
    <property type="entry name" value="S-adenosyl-L-methionine-dependent methyltransferases"/>
    <property type="match status" value="1"/>
</dbReference>
<accession>A0A4R1RTU4</accession>
<evidence type="ECO:0008006" key="3">
    <source>
        <dbReference type="Google" id="ProtNLM"/>
    </source>
</evidence>
<dbReference type="AlphaFoldDB" id="A0A4R1RTU4"/>
<comment type="caution">
    <text evidence="1">The sequence shown here is derived from an EMBL/GenBank/DDBJ whole genome shotgun (WGS) entry which is preliminary data.</text>
</comment>
<dbReference type="Gene3D" id="3.40.50.150">
    <property type="entry name" value="Vaccinia Virus protein VP39"/>
    <property type="match status" value="1"/>
</dbReference>
<evidence type="ECO:0000313" key="1">
    <source>
        <dbReference type="EMBL" id="TCL69968.1"/>
    </source>
</evidence>
<protein>
    <recommendedName>
        <fullName evidence="3">Methyltransferase family protein</fullName>
    </recommendedName>
</protein>
<proteinExistence type="predicted"/>
<sequence length="278" mass="32211">MSRHVNLIAYNQVEELQNFNDESFRSYCSAKLASCDPYVRFLRKYCVSVAPSWQGKICEIGSGNSKLLYRLEQAGLLREGIGYEISASRHRFAEKFREWVHSEHVININDNILNAAHLQQYDLIIGVDLVFQLIAPVAPHAEASLVQWITQSLREDGFLLLQLMDFRNILEMIRLQNGVYHWWERFPEYDPWELVLVQFSLNDQKDIIWNKTFIKRNSTERSHFINVLRNYTPETMLSILAKAGFTGRVFSGDNCDIPLEQGEYVILAKKQSSSTAKA</sequence>
<dbReference type="InterPro" id="IPR029063">
    <property type="entry name" value="SAM-dependent_MTases_sf"/>
</dbReference>
<reference evidence="1 2" key="1">
    <citation type="submission" date="2019-03" db="EMBL/GenBank/DDBJ databases">
        <title>Genomic Encyclopedia of Type Strains, Phase IV (KMG-IV): sequencing the most valuable type-strain genomes for metagenomic binning, comparative biology and taxonomic classification.</title>
        <authorList>
            <person name="Goeker M."/>
        </authorList>
    </citation>
    <scope>NUCLEOTIDE SEQUENCE [LARGE SCALE GENOMIC DNA]</scope>
    <source>
        <strain evidence="1 2">LX-B</strain>
    </source>
</reference>
<dbReference type="EMBL" id="SLUN01000011">
    <property type="protein sequence ID" value="TCL69968.1"/>
    <property type="molecule type" value="Genomic_DNA"/>
</dbReference>
<dbReference type="OrthoDB" id="279734at2"/>
<evidence type="ECO:0000313" key="2">
    <source>
        <dbReference type="Proteomes" id="UP000295008"/>
    </source>
</evidence>
<gene>
    <name evidence="1" type="ORF">EDC14_101190</name>
</gene>
<dbReference type="Proteomes" id="UP000295008">
    <property type="component" value="Unassembled WGS sequence"/>
</dbReference>
<dbReference type="RefSeq" id="WP_132014292.1">
    <property type="nucleotide sequence ID" value="NZ_SLUN01000011.1"/>
</dbReference>
<organism evidence="1 2">
    <name type="scientific">Hydrogenispora ethanolica</name>
    <dbReference type="NCBI Taxonomy" id="1082276"/>
    <lineage>
        <taxon>Bacteria</taxon>
        <taxon>Bacillati</taxon>
        <taxon>Bacillota</taxon>
        <taxon>Hydrogenispora</taxon>
    </lineage>
</organism>
<name>A0A4R1RTU4_HYDET</name>
<keyword evidence="2" id="KW-1185">Reference proteome</keyword>